<dbReference type="InterPro" id="IPR027417">
    <property type="entry name" value="P-loop_NTPase"/>
</dbReference>
<organism evidence="11 12">
    <name type="scientific">Liquorilactobacillus ghanensis DSM 18630</name>
    <dbReference type="NCBI Taxonomy" id="1423750"/>
    <lineage>
        <taxon>Bacteria</taxon>
        <taxon>Bacillati</taxon>
        <taxon>Bacillota</taxon>
        <taxon>Bacilli</taxon>
        <taxon>Lactobacillales</taxon>
        <taxon>Lactobacillaceae</taxon>
        <taxon>Liquorilactobacillus</taxon>
    </lineage>
</organism>
<evidence type="ECO:0000256" key="1">
    <source>
        <dbReference type="ARBA" id="ARBA00022490"/>
    </source>
</evidence>
<dbReference type="Gene3D" id="3.40.50.300">
    <property type="entry name" value="P-loop containing nucleotide triphosphate hydrolases"/>
    <property type="match status" value="1"/>
</dbReference>
<name>A0A0R1VRV8_9LACO</name>
<dbReference type="HAMAP" id="MF_00900">
    <property type="entry name" value="GTPase_HflX"/>
    <property type="match status" value="1"/>
</dbReference>
<dbReference type="InterPro" id="IPR025121">
    <property type="entry name" value="GTPase_HflX_N"/>
</dbReference>
<dbReference type="PROSITE" id="PS51705">
    <property type="entry name" value="G_HFLX"/>
    <property type="match status" value="1"/>
</dbReference>
<dbReference type="GO" id="GO:0003924">
    <property type="term" value="F:GTPase activity"/>
    <property type="evidence" value="ECO:0007669"/>
    <property type="project" value="UniProtKB-UniRule"/>
</dbReference>
<comment type="cofactor">
    <cofactor evidence="8">
        <name>Mg(2+)</name>
        <dbReference type="ChEBI" id="CHEBI:18420"/>
    </cofactor>
</comment>
<keyword evidence="5 6" id="KW-0342">GTP-binding</keyword>
<dbReference type="FunFam" id="3.40.50.11060:FF:000001">
    <property type="entry name" value="GTPase HflX"/>
    <property type="match status" value="1"/>
</dbReference>
<dbReference type="CDD" id="cd01878">
    <property type="entry name" value="HflX"/>
    <property type="match status" value="1"/>
</dbReference>
<dbReference type="GeneID" id="98319270"/>
<comment type="subcellular location">
    <subcellularLocation>
        <location evidence="6">Cytoplasm</location>
    </subcellularLocation>
    <text evidence="6">May associate with membranes.</text>
</comment>
<keyword evidence="3 6" id="KW-0547">Nucleotide-binding</keyword>
<dbReference type="Pfam" id="PF16360">
    <property type="entry name" value="GTP-bdg_M"/>
    <property type="match status" value="1"/>
</dbReference>
<dbReference type="STRING" id="1423750.FC89_GL001257"/>
<dbReference type="InterPro" id="IPR006073">
    <property type="entry name" value="GTP-bd"/>
</dbReference>
<dbReference type="GO" id="GO:0005525">
    <property type="term" value="F:GTP binding"/>
    <property type="evidence" value="ECO:0007669"/>
    <property type="project" value="UniProtKB-UniRule"/>
</dbReference>
<dbReference type="PANTHER" id="PTHR10229">
    <property type="entry name" value="GTP-BINDING PROTEIN HFLX"/>
    <property type="match status" value="1"/>
</dbReference>
<feature type="domain" description="Hflx-type G" evidence="10">
    <location>
        <begin position="194"/>
        <end position="362"/>
    </location>
</feature>
<dbReference type="InterPro" id="IPR042108">
    <property type="entry name" value="GTPase_HflX_N_sf"/>
</dbReference>
<keyword evidence="1 6" id="KW-0963">Cytoplasm</keyword>
<evidence type="ECO:0000259" key="10">
    <source>
        <dbReference type="PROSITE" id="PS51705"/>
    </source>
</evidence>
<dbReference type="InterPro" id="IPR030394">
    <property type="entry name" value="G_HFLX_dom"/>
</dbReference>
<accession>A0A0R1VRV8</accession>
<dbReference type="SUPFAM" id="SSF52540">
    <property type="entry name" value="P-loop containing nucleoside triphosphate hydrolases"/>
    <property type="match status" value="1"/>
</dbReference>
<dbReference type="RefSeq" id="WP_057872000.1">
    <property type="nucleotide sequence ID" value="NZ_AZGB01000018.1"/>
</dbReference>
<feature type="binding site" evidence="8">
    <location>
        <position position="234"/>
    </location>
    <ligand>
        <name>Mg(2+)</name>
        <dbReference type="ChEBI" id="CHEBI:18420"/>
    </ligand>
</feature>
<dbReference type="PIRSF" id="PIRSF006809">
    <property type="entry name" value="GTP-binding_hflX_prd"/>
    <property type="match status" value="1"/>
</dbReference>
<dbReference type="Proteomes" id="UP000051451">
    <property type="component" value="Unassembled WGS sequence"/>
</dbReference>
<dbReference type="GO" id="GO:0005737">
    <property type="term" value="C:cytoplasm"/>
    <property type="evidence" value="ECO:0007669"/>
    <property type="project" value="UniProtKB-SubCell"/>
</dbReference>
<evidence type="ECO:0000256" key="9">
    <source>
        <dbReference type="SAM" id="MobiDB-lite"/>
    </source>
</evidence>
<evidence type="ECO:0000313" key="12">
    <source>
        <dbReference type="Proteomes" id="UP000051451"/>
    </source>
</evidence>
<dbReference type="Gene3D" id="6.10.250.2860">
    <property type="match status" value="1"/>
</dbReference>
<feature type="binding site" evidence="7">
    <location>
        <begin position="232"/>
        <end position="236"/>
    </location>
    <ligand>
        <name>GTP</name>
        <dbReference type="ChEBI" id="CHEBI:37565"/>
    </ligand>
</feature>
<dbReference type="InterPro" id="IPR032305">
    <property type="entry name" value="GTP-bd_M"/>
</dbReference>
<evidence type="ECO:0000256" key="5">
    <source>
        <dbReference type="ARBA" id="ARBA00023134"/>
    </source>
</evidence>
<feature type="binding site" evidence="7">
    <location>
        <begin position="320"/>
        <end position="323"/>
    </location>
    <ligand>
        <name>GTP</name>
        <dbReference type="ChEBI" id="CHEBI:37565"/>
    </ligand>
</feature>
<keyword evidence="12" id="KW-1185">Reference proteome</keyword>
<dbReference type="Gene3D" id="3.40.50.11060">
    <property type="entry name" value="GTPase HflX, N-terminal domain"/>
    <property type="match status" value="1"/>
</dbReference>
<dbReference type="GO" id="GO:0043022">
    <property type="term" value="F:ribosome binding"/>
    <property type="evidence" value="ECO:0007669"/>
    <property type="project" value="TreeGrafter"/>
</dbReference>
<gene>
    <name evidence="6" type="primary">hflX</name>
    <name evidence="11" type="ORF">FC89_GL001257</name>
</gene>
<evidence type="ECO:0000256" key="2">
    <source>
        <dbReference type="ARBA" id="ARBA00022723"/>
    </source>
</evidence>
<dbReference type="InterPro" id="IPR016496">
    <property type="entry name" value="GTPase_HflX"/>
</dbReference>
<proteinExistence type="inferred from homology"/>
<feature type="binding site" evidence="7">
    <location>
        <begin position="200"/>
        <end position="207"/>
    </location>
    <ligand>
        <name>GTP</name>
        <dbReference type="ChEBI" id="CHEBI:37565"/>
    </ligand>
</feature>
<dbReference type="OrthoDB" id="9812272at2"/>
<evidence type="ECO:0000313" key="11">
    <source>
        <dbReference type="EMBL" id="KRM05555.1"/>
    </source>
</evidence>
<evidence type="ECO:0000256" key="3">
    <source>
        <dbReference type="ARBA" id="ARBA00022741"/>
    </source>
</evidence>
<dbReference type="EMBL" id="AZGB01000018">
    <property type="protein sequence ID" value="KRM05555.1"/>
    <property type="molecule type" value="Genomic_DNA"/>
</dbReference>
<comment type="similarity">
    <text evidence="6">Belongs to the TRAFAC class OBG-HflX-like GTPase superfamily. HflX GTPase family.</text>
</comment>
<dbReference type="Pfam" id="PF01926">
    <property type="entry name" value="MMR_HSR1"/>
    <property type="match status" value="1"/>
</dbReference>
<sequence>MTEIIIAGLNLHTADFDYSMAEFANLAQAAEMHVLAQLTQAADHPISGTYFGRGKADEFAAAVAANQADALLVNDQLSPTQLRNLEEIVKVPVIDRTELILEIFSRRARTKRAKLQVEIARLKYQLPRLRISGFNKLDQQSSGSQSANRGAGETQHELTKRTLQQRINQLQHQLQEIAKENLTQSRARQRSGLPLVAFVGYTNAGKSTTFNGLLNLFGEKTANRNLVKDQLFATLDTSIRRLNFKDNKSFLISDTVGFINDLPADLLEAFKTTLETVNEADLLIQVIDISQPEYKKMMAATEKTLKQIGAGSIPMLYAYNKADKLHLTYPLSEGGQLTYSAVDQTSLIKLTALIKQQLFGNYQQFEYLIPFQASRFLEEFNQQANILETHYTAEGTLLKAEVSPQMAQKFTRFQQ</sequence>
<evidence type="ECO:0000256" key="6">
    <source>
        <dbReference type="HAMAP-Rule" id="MF_00900"/>
    </source>
</evidence>
<evidence type="ECO:0000256" key="4">
    <source>
        <dbReference type="ARBA" id="ARBA00022842"/>
    </source>
</evidence>
<dbReference type="PRINTS" id="PR00326">
    <property type="entry name" value="GTP1OBG"/>
</dbReference>
<keyword evidence="4 8" id="KW-0460">Magnesium</keyword>
<keyword evidence="2 8" id="KW-0479">Metal-binding</keyword>
<comment type="subunit">
    <text evidence="6">Monomer. Associates with the 50S ribosomal subunit.</text>
</comment>
<evidence type="ECO:0000256" key="8">
    <source>
        <dbReference type="PIRSR" id="PIRSR006809-2"/>
    </source>
</evidence>
<feature type="compositionally biased region" description="Polar residues" evidence="9">
    <location>
        <begin position="137"/>
        <end position="148"/>
    </location>
</feature>
<comment type="function">
    <text evidence="6">GTPase that associates with the 50S ribosomal subunit and may have a role during protein synthesis or ribosome biogenesis.</text>
</comment>
<dbReference type="PANTHER" id="PTHR10229:SF4">
    <property type="entry name" value="GTPASE HFLX"/>
    <property type="match status" value="1"/>
</dbReference>
<evidence type="ECO:0000256" key="7">
    <source>
        <dbReference type="PIRSR" id="PIRSR006809-1"/>
    </source>
</evidence>
<feature type="binding site" evidence="7">
    <location>
        <begin position="254"/>
        <end position="257"/>
    </location>
    <ligand>
        <name>GTP</name>
        <dbReference type="ChEBI" id="CHEBI:37565"/>
    </ligand>
</feature>
<dbReference type="Pfam" id="PF13167">
    <property type="entry name" value="GTP-bdg_N"/>
    <property type="match status" value="1"/>
</dbReference>
<feature type="binding site" evidence="8">
    <location>
        <position position="207"/>
    </location>
    <ligand>
        <name>Mg(2+)</name>
        <dbReference type="ChEBI" id="CHEBI:18420"/>
    </ligand>
</feature>
<dbReference type="AlphaFoldDB" id="A0A0R1VRV8"/>
<dbReference type="GO" id="GO:0046872">
    <property type="term" value="F:metal ion binding"/>
    <property type="evidence" value="ECO:0007669"/>
    <property type="project" value="UniProtKB-KW"/>
</dbReference>
<feature type="region of interest" description="Disordered" evidence="9">
    <location>
        <begin position="137"/>
        <end position="157"/>
    </location>
</feature>
<dbReference type="NCBIfam" id="TIGR03156">
    <property type="entry name" value="GTP_HflX"/>
    <property type="match status" value="1"/>
</dbReference>
<comment type="caution">
    <text evidence="11">The sequence shown here is derived from an EMBL/GenBank/DDBJ whole genome shotgun (WGS) entry which is preliminary data.</text>
</comment>
<protein>
    <recommendedName>
        <fullName evidence="6">GTPase HflX</fullName>
    </recommendedName>
    <alternativeName>
        <fullName evidence="6">GTP-binding protein HflX</fullName>
    </alternativeName>
</protein>
<reference evidence="11 12" key="1">
    <citation type="journal article" date="2015" name="Genome Announc.">
        <title>Expanding the biotechnology potential of lactobacilli through comparative genomics of 213 strains and associated genera.</title>
        <authorList>
            <person name="Sun Z."/>
            <person name="Harris H.M."/>
            <person name="McCann A."/>
            <person name="Guo C."/>
            <person name="Argimon S."/>
            <person name="Zhang W."/>
            <person name="Yang X."/>
            <person name="Jeffery I.B."/>
            <person name="Cooney J.C."/>
            <person name="Kagawa T.F."/>
            <person name="Liu W."/>
            <person name="Song Y."/>
            <person name="Salvetti E."/>
            <person name="Wrobel A."/>
            <person name="Rasinkangas P."/>
            <person name="Parkhill J."/>
            <person name="Rea M.C."/>
            <person name="O'Sullivan O."/>
            <person name="Ritari J."/>
            <person name="Douillard F.P."/>
            <person name="Paul Ross R."/>
            <person name="Yang R."/>
            <person name="Briner A.E."/>
            <person name="Felis G.E."/>
            <person name="de Vos W.M."/>
            <person name="Barrangou R."/>
            <person name="Klaenhammer T.R."/>
            <person name="Caufield P.W."/>
            <person name="Cui Y."/>
            <person name="Zhang H."/>
            <person name="O'Toole P.W."/>
        </authorList>
    </citation>
    <scope>NUCLEOTIDE SEQUENCE [LARGE SCALE GENOMIC DNA]</scope>
    <source>
        <strain evidence="11 12">DSM 18630</strain>
    </source>
</reference>
<dbReference type="PATRIC" id="fig|1423750.3.peg.1286"/>